<dbReference type="PROSITE" id="PS50035">
    <property type="entry name" value="PLD"/>
    <property type="match status" value="1"/>
</dbReference>
<protein>
    <recommendedName>
        <fullName evidence="1">PLD phosphodiesterase domain-containing protein</fullName>
    </recommendedName>
</protein>
<name>X1CQQ5_9ZZZZ</name>
<feature type="domain" description="PLD phosphodiesterase" evidence="1">
    <location>
        <begin position="62"/>
        <end position="84"/>
    </location>
</feature>
<accession>X1CQQ5</accession>
<proteinExistence type="predicted"/>
<comment type="caution">
    <text evidence="2">The sequence shown here is derived from an EMBL/GenBank/DDBJ whole genome shotgun (WGS) entry which is preliminary data.</text>
</comment>
<dbReference type="GO" id="GO:0003824">
    <property type="term" value="F:catalytic activity"/>
    <property type="evidence" value="ECO:0007669"/>
    <property type="project" value="InterPro"/>
</dbReference>
<reference evidence="2" key="1">
    <citation type="journal article" date="2014" name="Front. Microbiol.">
        <title>High frequency of phylogenetically diverse reductive dehalogenase-homologous genes in deep subseafloor sedimentary metagenomes.</title>
        <authorList>
            <person name="Kawai M."/>
            <person name="Futagami T."/>
            <person name="Toyoda A."/>
            <person name="Takaki Y."/>
            <person name="Nishi S."/>
            <person name="Hori S."/>
            <person name="Arai W."/>
            <person name="Tsubouchi T."/>
            <person name="Morono Y."/>
            <person name="Uchiyama I."/>
            <person name="Ito T."/>
            <person name="Fujiyama A."/>
            <person name="Inagaki F."/>
            <person name="Takami H."/>
        </authorList>
    </citation>
    <scope>NUCLEOTIDE SEQUENCE</scope>
    <source>
        <strain evidence="2">Expedition CK06-06</strain>
    </source>
</reference>
<dbReference type="SUPFAM" id="SSF56024">
    <property type="entry name" value="Phospholipase D/nuclease"/>
    <property type="match status" value="1"/>
</dbReference>
<evidence type="ECO:0000313" key="2">
    <source>
        <dbReference type="EMBL" id="GAH10746.1"/>
    </source>
</evidence>
<dbReference type="Gene3D" id="3.30.870.10">
    <property type="entry name" value="Endonuclease Chain A"/>
    <property type="match status" value="1"/>
</dbReference>
<feature type="non-terminal residue" evidence="2">
    <location>
        <position position="1"/>
    </location>
</feature>
<gene>
    <name evidence="2" type="ORF">S01H4_54105</name>
</gene>
<dbReference type="Pfam" id="PF13091">
    <property type="entry name" value="PLDc_2"/>
    <property type="match status" value="1"/>
</dbReference>
<dbReference type="AlphaFoldDB" id="X1CQQ5"/>
<dbReference type="EMBL" id="BART01031107">
    <property type="protein sequence ID" value="GAH10746.1"/>
    <property type="molecule type" value="Genomic_DNA"/>
</dbReference>
<dbReference type="InterPro" id="IPR025202">
    <property type="entry name" value="PLD-like_dom"/>
</dbReference>
<dbReference type="InterPro" id="IPR001736">
    <property type="entry name" value="PLipase_D/transphosphatidylase"/>
</dbReference>
<evidence type="ECO:0000259" key="1">
    <source>
        <dbReference type="PROSITE" id="PS50035"/>
    </source>
</evidence>
<organism evidence="2">
    <name type="scientific">marine sediment metagenome</name>
    <dbReference type="NCBI Taxonomy" id="412755"/>
    <lineage>
        <taxon>unclassified sequences</taxon>
        <taxon>metagenomes</taxon>
        <taxon>ecological metagenomes</taxon>
    </lineage>
</organism>
<sequence>LGLLSMKHFEPEMEERVILWHPRSMYEDLGNLMDHSTIVKGYQHGEYLLTRGLLVATISGAHQKLIVVDGSIAFKGSANATLDGWTKQGNLIEFVTDRQEIQRLNHLYFAKYLAKKRNG</sequence>